<evidence type="ECO:0000313" key="1">
    <source>
        <dbReference type="EMBL" id="MCO5724778.1"/>
    </source>
</evidence>
<name>A0ABT1AZJ9_9FLAO</name>
<organism evidence="1 2">
    <name type="scientific">Robiginitalea marina</name>
    <dbReference type="NCBI Taxonomy" id="2954105"/>
    <lineage>
        <taxon>Bacteria</taxon>
        <taxon>Pseudomonadati</taxon>
        <taxon>Bacteroidota</taxon>
        <taxon>Flavobacteriia</taxon>
        <taxon>Flavobacteriales</taxon>
        <taxon>Flavobacteriaceae</taxon>
        <taxon>Robiginitalea</taxon>
    </lineage>
</organism>
<dbReference type="Proteomes" id="UP001206312">
    <property type="component" value="Unassembled WGS sequence"/>
</dbReference>
<sequence>MQPNTSLYPRLEKTVARARQLVVPEARKSVLDPLIAYIQDKVDRAEIARLNFICTHNSRRSQLSQVWAQTAAAYFGIPALCYSGGVEVTAFNERAIAALQRGGFRVVPTAGTNPMVEVFHSEGGHQPVRAFSKLFDDPENGSGPFAAVMTCSHADENCPFIPGAEIRIPVRYEDPKEFDGLPQEAAKYDERSLQIASELFYVFSKIRMT</sequence>
<reference evidence="1 2" key="1">
    <citation type="submission" date="2022-06" db="EMBL/GenBank/DDBJ databases">
        <authorList>
            <person name="Xuan X."/>
        </authorList>
    </citation>
    <scope>NUCLEOTIDE SEQUENCE [LARGE SCALE GENOMIC DNA]</scope>
    <source>
        <strain evidence="1 2">2V75</strain>
    </source>
</reference>
<dbReference type="PANTHER" id="PTHR43428:SF1">
    <property type="entry name" value="ARSENATE REDUCTASE"/>
    <property type="match status" value="1"/>
</dbReference>
<evidence type="ECO:0000313" key="2">
    <source>
        <dbReference type="Proteomes" id="UP001206312"/>
    </source>
</evidence>
<dbReference type="InterPro" id="IPR036196">
    <property type="entry name" value="Ptyr_pPase_sf"/>
</dbReference>
<dbReference type="SUPFAM" id="SSF52788">
    <property type="entry name" value="Phosphotyrosine protein phosphatases I"/>
    <property type="match status" value="1"/>
</dbReference>
<dbReference type="Gene3D" id="3.40.50.2300">
    <property type="match status" value="1"/>
</dbReference>
<comment type="caution">
    <text evidence="1">The sequence shown here is derived from an EMBL/GenBank/DDBJ whole genome shotgun (WGS) entry which is preliminary data.</text>
</comment>
<protein>
    <submittedName>
        <fullName evidence="1">Protein-tyrosine-phosphatase</fullName>
    </submittedName>
</protein>
<gene>
    <name evidence="1" type="ORF">NG653_07900</name>
</gene>
<accession>A0ABT1AZJ9</accession>
<proteinExistence type="predicted"/>
<dbReference type="PANTHER" id="PTHR43428">
    <property type="entry name" value="ARSENATE REDUCTASE"/>
    <property type="match status" value="1"/>
</dbReference>
<keyword evidence="2" id="KW-1185">Reference proteome</keyword>
<dbReference type="EMBL" id="JAMXIB010000005">
    <property type="protein sequence ID" value="MCO5724778.1"/>
    <property type="molecule type" value="Genomic_DNA"/>
</dbReference>